<dbReference type="AlphaFoldDB" id="C1MM55"/>
<evidence type="ECO:0000256" key="4">
    <source>
        <dbReference type="ARBA" id="ARBA00022989"/>
    </source>
</evidence>
<dbReference type="GO" id="GO:0050801">
    <property type="term" value="P:monoatomic ion homeostasis"/>
    <property type="evidence" value="ECO:0007669"/>
    <property type="project" value="TreeGrafter"/>
</dbReference>
<evidence type="ECO:0000259" key="7">
    <source>
        <dbReference type="Pfam" id="PF00955"/>
    </source>
</evidence>
<gene>
    <name evidence="8" type="primary">AE_3</name>
    <name evidence="8" type="ORF">MICPUCDRAFT_25768</name>
</gene>
<dbReference type="Pfam" id="PF00955">
    <property type="entry name" value="HCO3_cotransp"/>
    <property type="match status" value="2"/>
</dbReference>
<dbReference type="GO" id="GO:0005452">
    <property type="term" value="F:solute:inorganic anion antiporter activity"/>
    <property type="evidence" value="ECO:0007669"/>
    <property type="project" value="InterPro"/>
</dbReference>
<sequence length="533" mass="58000">MNDVKNRFIPHYASDWTDGLSMKTVSAALLMFFGCLAPCIAFGALTSIETDGKMGTTEYILAQAVAGIFFSLVAGQPEIVLRTTGPSTVFLIELNAVCDRYDAPFATTYAWTGIWASLFMVIIALTDACVLMLRNCTRFTQEIFGLFVSAIFISAGLGAFFMRELTADFGIAAAITISSLVAWGSDVNGMEMLDISDDVEPADGRNWVVNLYSGPSWIPAFAIIPAFLLALLMYVEMNISSLLANKAENNLIKGAAYHQNFLVMALITLAFSFFGLPPMTGSLPHSPQFIRALSDVEEITVGGQTKTKVLWVRENRIAPLLVNVLIFLSLVMTPLLREIPMAVLYGLFLYLGITGLATSQFWTRIKMIFMDPRLLPPTHYVRRVPISRVHAFTFVQLACLGMLIGVRASPAALFFPLFIAILMPLRRFLSWKNIPLFTSSMLRMLDMIAEGSNAEAAYTDGDRGAGGLGLSVSDWEAPAKGATRNSYLDLRTVGPDVNGAELVPGSPLKENGDVVVGAKDVDVKVNGDENGAT</sequence>
<comment type="subcellular location">
    <subcellularLocation>
        <location evidence="1">Membrane</location>
        <topology evidence="1">Multi-pass membrane protein</topology>
    </subcellularLocation>
</comment>
<dbReference type="InterPro" id="IPR003020">
    <property type="entry name" value="HCO3_transpt_euk"/>
</dbReference>
<dbReference type="EMBL" id="GG663737">
    <property type="protein sequence ID" value="EEH58985.1"/>
    <property type="molecule type" value="Genomic_DNA"/>
</dbReference>
<dbReference type="PANTHER" id="PTHR11453">
    <property type="entry name" value="ANION EXCHANGE PROTEIN"/>
    <property type="match status" value="1"/>
</dbReference>
<feature type="transmembrane region" description="Helical" evidence="6">
    <location>
        <begin position="343"/>
        <end position="362"/>
    </location>
</feature>
<organism evidence="9">
    <name type="scientific">Micromonas pusilla (strain CCMP1545)</name>
    <name type="common">Picoplanktonic green alga</name>
    <dbReference type="NCBI Taxonomy" id="564608"/>
    <lineage>
        <taxon>Eukaryota</taxon>
        <taxon>Viridiplantae</taxon>
        <taxon>Chlorophyta</taxon>
        <taxon>Mamiellophyceae</taxon>
        <taxon>Mamiellales</taxon>
        <taxon>Mamiellaceae</taxon>
        <taxon>Micromonas</taxon>
    </lineage>
</organism>
<feature type="transmembrane region" description="Helical" evidence="6">
    <location>
        <begin position="394"/>
        <end position="422"/>
    </location>
</feature>
<evidence type="ECO:0000313" key="8">
    <source>
        <dbReference type="EMBL" id="EEH58985.1"/>
    </source>
</evidence>
<dbReference type="GO" id="GO:0005886">
    <property type="term" value="C:plasma membrane"/>
    <property type="evidence" value="ECO:0007669"/>
    <property type="project" value="TreeGrafter"/>
</dbReference>
<dbReference type="RefSeq" id="XP_003057340.1">
    <property type="nucleotide sequence ID" value="XM_003057294.1"/>
</dbReference>
<dbReference type="OrthoDB" id="1735926at2759"/>
<dbReference type="KEGG" id="mpp:MICPUCDRAFT_25768"/>
<dbReference type="OMA" id="FWERITI"/>
<feature type="transmembrane region" description="Helical" evidence="6">
    <location>
        <begin position="217"/>
        <end position="235"/>
    </location>
</feature>
<dbReference type="PANTHER" id="PTHR11453:SF127">
    <property type="entry name" value="SOLUTE CARRIER FAMILY 4 MEMBER 11"/>
    <property type="match status" value="1"/>
</dbReference>
<evidence type="ECO:0000256" key="3">
    <source>
        <dbReference type="ARBA" id="ARBA00022692"/>
    </source>
</evidence>
<feature type="transmembrane region" description="Helical" evidence="6">
    <location>
        <begin position="57"/>
        <end position="75"/>
    </location>
</feature>
<dbReference type="PROSITE" id="PS51257">
    <property type="entry name" value="PROKAR_LIPOPROTEIN"/>
    <property type="match status" value="1"/>
</dbReference>
<evidence type="ECO:0000256" key="2">
    <source>
        <dbReference type="ARBA" id="ARBA00006262"/>
    </source>
</evidence>
<dbReference type="GO" id="GO:0006820">
    <property type="term" value="P:monoatomic anion transport"/>
    <property type="evidence" value="ECO:0007669"/>
    <property type="project" value="InterPro"/>
</dbReference>
<dbReference type="GeneID" id="9682779"/>
<feature type="transmembrane region" description="Helical" evidence="6">
    <location>
        <begin position="109"/>
        <end position="131"/>
    </location>
</feature>
<feature type="domain" description="Bicarbonate transporter-like transmembrane" evidence="7">
    <location>
        <begin position="2"/>
        <end position="155"/>
    </location>
</feature>
<reference evidence="8 9" key="1">
    <citation type="journal article" date="2009" name="Science">
        <title>Green evolution and dynamic adaptations revealed by genomes of the marine picoeukaryotes Micromonas.</title>
        <authorList>
            <person name="Worden A.Z."/>
            <person name="Lee J.H."/>
            <person name="Mock T."/>
            <person name="Rouze P."/>
            <person name="Simmons M.P."/>
            <person name="Aerts A.L."/>
            <person name="Allen A.E."/>
            <person name="Cuvelier M.L."/>
            <person name="Derelle E."/>
            <person name="Everett M.V."/>
            <person name="Foulon E."/>
            <person name="Grimwood J."/>
            <person name="Gundlach H."/>
            <person name="Henrissat B."/>
            <person name="Napoli C."/>
            <person name="McDonald S.M."/>
            <person name="Parker M.S."/>
            <person name="Rombauts S."/>
            <person name="Salamov A."/>
            <person name="Von Dassow P."/>
            <person name="Badger J.H."/>
            <person name="Coutinho P.M."/>
            <person name="Demir E."/>
            <person name="Dubchak I."/>
            <person name="Gentemann C."/>
            <person name="Eikrem W."/>
            <person name="Gready J.E."/>
            <person name="John U."/>
            <person name="Lanier W."/>
            <person name="Lindquist E.A."/>
            <person name="Lucas S."/>
            <person name="Mayer K.F."/>
            <person name="Moreau H."/>
            <person name="Not F."/>
            <person name="Otillar R."/>
            <person name="Panaud O."/>
            <person name="Pangilinan J."/>
            <person name="Paulsen I."/>
            <person name="Piegu B."/>
            <person name="Poliakov A."/>
            <person name="Robbens S."/>
            <person name="Schmutz J."/>
            <person name="Toulza E."/>
            <person name="Wyss T."/>
            <person name="Zelensky A."/>
            <person name="Zhou K."/>
            <person name="Armbrust E.V."/>
            <person name="Bhattacharya D."/>
            <person name="Goodenough U.W."/>
            <person name="Van de Peer Y."/>
            <person name="Grigoriev I.V."/>
        </authorList>
    </citation>
    <scope>NUCLEOTIDE SEQUENCE [LARGE SCALE GENOMIC DNA]</scope>
    <source>
        <strain evidence="8 9">CCMP1545</strain>
    </source>
</reference>
<keyword evidence="9" id="KW-1185">Reference proteome</keyword>
<evidence type="ECO:0000256" key="5">
    <source>
        <dbReference type="ARBA" id="ARBA00023136"/>
    </source>
</evidence>
<accession>C1MM55</accession>
<dbReference type="STRING" id="564608.C1MM55"/>
<feature type="transmembrane region" description="Helical" evidence="6">
    <location>
        <begin position="256"/>
        <end position="276"/>
    </location>
</feature>
<dbReference type="InterPro" id="IPR011531">
    <property type="entry name" value="HCO3_transpt-like_TM_dom"/>
</dbReference>
<comment type="similarity">
    <text evidence="2">Belongs to the anion exchanger (TC 2.A.31.3) family.</text>
</comment>
<evidence type="ECO:0000256" key="1">
    <source>
        <dbReference type="ARBA" id="ARBA00004141"/>
    </source>
</evidence>
<evidence type="ECO:0000313" key="9">
    <source>
        <dbReference type="Proteomes" id="UP000001876"/>
    </source>
</evidence>
<feature type="transmembrane region" description="Helical" evidence="6">
    <location>
        <begin position="25"/>
        <end position="45"/>
    </location>
</feature>
<evidence type="ECO:0000256" key="6">
    <source>
        <dbReference type="SAM" id="Phobius"/>
    </source>
</evidence>
<feature type="domain" description="Bicarbonate transporter-like transmembrane" evidence="7">
    <location>
        <begin position="162"/>
        <end position="447"/>
    </location>
</feature>
<keyword evidence="3 6" id="KW-0812">Transmembrane</keyword>
<dbReference type="Proteomes" id="UP000001876">
    <property type="component" value="Unassembled WGS sequence"/>
</dbReference>
<keyword evidence="4 6" id="KW-1133">Transmembrane helix</keyword>
<name>C1MM55_MICPC</name>
<protein>
    <submittedName>
        <fullName evidence="8">Anion exchanger family</fullName>
    </submittedName>
</protein>
<dbReference type="eggNOG" id="KOG1172">
    <property type="taxonomic scope" value="Eukaryota"/>
</dbReference>
<feature type="transmembrane region" description="Helical" evidence="6">
    <location>
        <begin position="317"/>
        <end position="336"/>
    </location>
</feature>
<keyword evidence="5 6" id="KW-0472">Membrane</keyword>
<proteinExistence type="inferred from homology"/>
<dbReference type="Gene3D" id="1.10.287.570">
    <property type="entry name" value="Helical hairpin bin"/>
    <property type="match status" value="1"/>
</dbReference>
<feature type="transmembrane region" description="Helical" evidence="6">
    <location>
        <begin position="143"/>
        <end position="162"/>
    </location>
</feature>